<accession>A0A6F8ZIN3</accession>
<keyword evidence="1" id="KW-0812">Transmembrane</keyword>
<gene>
    <name evidence="2" type="ORF">R50_2350</name>
</gene>
<proteinExistence type="predicted"/>
<evidence type="ECO:0008006" key="4">
    <source>
        <dbReference type="Google" id="ProtNLM"/>
    </source>
</evidence>
<dbReference type="AlphaFoldDB" id="A0A6F8ZIN3"/>
<dbReference type="PANTHER" id="PTHR34205">
    <property type="entry name" value="TRANSMEMBRANE PROTEIN"/>
    <property type="match status" value="1"/>
</dbReference>
<dbReference type="Pfam" id="PF06127">
    <property type="entry name" value="Mpo1-like"/>
    <property type="match status" value="1"/>
</dbReference>
<dbReference type="Proteomes" id="UP000503399">
    <property type="component" value="Chromosome"/>
</dbReference>
<dbReference type="KEGG" id="hfv:R50_2350"/>
<keyword evidence="1" id="KW-0472">Membrane</keyword>
<evidence type="ECO:0000313" key="2">
    <source>
        <dbReference type="EMBL" id="CAB1129847.1"/>
    </source>
</evidence>
<evidence type="ECO:0000313" key="3">
    <source>
        <dbReference type="Proteomes" id="UP000503399"/>
    </source>
</evidence>
<dbReference type="PANTHER" id="PTHR34205:SF2">
    <property type="entry name" value="DUF962 DOMAIN-CONTAINING PROTEIN"/>
    <property type="match status" value="1"/>
</dbReference>
<protein>
    <recommendedName>
        <fullName evidence="4">DUF962 domain-containing protein</fullName>
    </recommendedName>
</protein>
<name>A0A6F8ZIN3_9FIRM</name>
<evidence type="ECO:0000256" key="1">
    <source>
        <dbReference type="SAM" id="Phobius"/>
    </source>
</evidence>
<sequence>MGATAPDFEAFWRHYLEGHSRTGTRLWHFAGIGLGLLSALLFALTGAWWYLGLAPAAAYSSSILSHLTVEHGRPTSLEHPWWAARAALRLFRRMLQRGVAADLATLSRQA</sequence>
<feature type="transmembrane region" description="Helical" evidence="1">
    <location>
        <begin position="26"/>
        <end position="51"/>
    </location>
</feature>
<keyword evidence="3" id="KW-1185">Reference proteome</keyword>
<organism evidence="2 3">
    <name type="scientific">Candidatus Hydrogenisulfobacillus filiaventi</name>
    <dbReference type="NCBI Taxonomy" id="2707344"/>
    <lineage>
        <taxon>Bacteria</taxon>
        <taxon>Bacillati</taxon>
        <taxon>Bacillota</taxon>
        <taxon>Clostridia</taxon>
        <taxon>Eubacteriales</taxon>
        <taxon>Clostridiales Family XVII. Incertae Sedis</taxon>
        <taxon>Candidatus Hydrogenisulfobacillus</taxon>
    </lineage>
</organism>
<reference evidence="2 3" key="1">
    <citation type="submission" date="2020-02" db="EMBL/GenBank/DDBJ databases">
        <authorList>
            <person name="Hogendoorn C."/>
        </authorList>
    </citation>
    <scope>NUCLEOTIDE SEQUENCE [LARGE SCALE GENOMIC DNA]</scope>
    <source>
        <strain evidence="2">R501</strain>
    </source>
</reference>
<dbReference type="InterPro" id="IPR009305">
    <property type="entry name" value="Mpo1-like"/>
</dbReference>
<dbReference type="EMBL" id="LR778114">
    <property type="protein sequence ID" value="CAB1129847.1"/>
    <property type="molecule type" value="Genomic_DNA"/>
</dbReference>
<keyword evidence="1" id="KW-1133">Transmembrane helix</keyword>